<evidence type="ECO:0000313" key="2">
    <source>
        <dbReference type="EMBL" id="MFF8280406.1"/>
    </source>
</evidence>
<comment type="caution">
    <text evidence="2">The sequence shown here is derived from an EMBL/GenBank/DDBJ whole genome shotgun (WGS) entry which is preliminary data.</text>
</comment>
<name>A0ABW6YLX2_9ACTN</name>
<protein>
    <submittedName>
        <fullName evidence="2">Uncharacterized protein</fullName>
    </submittedName>
</protein>
<gene>
    <name evidence="2" type="ORF">ACF05T_30670</name>
</gene>
<accession>A0ABW6YLX2</accession>
<proteinExistence type="predicted"/>
<organism evidence="2 3">
    <name type="scientific">Streptomyces lateritius</name>
    <dbReference type="NCBI Taxonomy" id="67313"/>
    <lineage>
        <taxon>Bacteria</taxon>
        <taxon>Bacillati</taxon>
        <taxon>Actinomycetota</taxon>
        <taxon>Actinomycetes</taxon>
        <taxon>Kitasatosporales</taxon>
        <taxon>Streptomycetaceae</taxon>
        <taxon>Streptomyces</taxon>
    </lineage>
</organism>
<keyword evidence="1" id="KW-0472">Membrane</keyword>
<sequence>MNEDEIRRAVARGIRDHQRSQPKPKGIVDEASSAACGCIVMFVVALVVMGMVVAYNS</sequence>
<keyword evidence="3" id="KW-1185">Reference proteome</keyword>
<dbReference type="Proteomes" id="UP001603013">
    <property type="component" value="Unassembled WGS sequence"/>
</dbReference>
<evidence type="ECO:0000256" key="1">
    <source>
        <dbReference type="SAM" id="Phobius"/>
    </source>
</evidence>
<reference evidence="2 3" key="1">
    <citation type="submission" date="2024-10" db="EMBL/GenBank/DDBJ databases">
        <title>The Natural Products Discovery Center: Release of the First 8490 Sequenced Strains for Exploring Actinobacteria Biosynthetic Diversity.</title>
        <authorList>
            <person name="Kalkreuter E."/>
            <person name="Kautsar S.A."/>
            <person name="Yang D."/>
            <person name="Bader C.D."/>
            <person name="Teijaro C.N."/>
            <person name="Fluegel L."/>
            <person name="Davis C.M."/>
            <person name="Simpson J.R."/>
            <person name="Lauterbach L."/>
            <person name="Steele A.D."/>
            <person name="Gui C."/>
            <person name="Meng S."/>
            <person name="Li G."/>
            <person name="Viehrig K."/>
            <person name="Ye F."/>
            <person name="Su P."/>
            <person name="Kiefer A.F."/>
            <person name="Nichols A."/>
            <person name="Cepeda A.J."/>
            <person name="Yan W."/>
            <person name="Fan B."/>
            <person name="Jiang Y."/>
            <person name="Adhikari A."/>
            <person name="Zheng C.-J."/>
            <person name="Schuster L."/>
            <person name="Cowan T.M."/>
            <person name="Smanski M.J."/>
            <person name="Chevrette M.G."/>
            <person name="De Carvalho L.P.S."/>
            <person name="Shen B."/>
        </authorList>
    </citation>
    <scope>NUCLEOTIDE SEQUENCE [LARGE SCALE GENOMIC DNA]</scope>
    <source>
        <strain evidence="2 3">NPDC015755</strain>
    </source>
</reference>
<evidence type="ECO:0000313" key="3">
    <source>
        <dbReference type="Proteomes" id="UP001603013"/>
    </source>
</evidence>
<keyword evidence="1" id="KW-0812">Transmembrane</keyword>
<keyword evidence="1" id="KW-1133">Transmembrane helix</keyword>
<dbReference type="RefSeq" id="WP_158988114.1">
    <property type="nucleotide sequence ID" value="NZ_BMTO01000019.1"/>
</dbReference>
<dbReference type="EMBL" id="JBIBSM010000021">
    <property type="protein sequence ID" value="MFF8280406.1"/>
    <property type="molecule type" value="Genomic_DNA"/>
</dbReference>
<feature type="transmembrane region" description="Helical" evidence="1">
    <location>
        <begin position="31"/>
        <end position="55"/>
    </location>
</feature>